<dbReference type="Gene3D" id="3.40.640.10">
    <property type="entry name" value="Type I PLP-dependent aspartate aminotransferase-like (Major domain)"/>
    <property type="match status" value="1"/>
</dbReference>
<dbReference type="Gene3D" id="3.90.1150.10">
    <property type="entry name" value="Aspartate Aminotransferase, domain 1"/>
    <property type="match status" value="1"/>
</dbReference>
<keyword evidence="3" id="KW-1185">Reference proteome</keyword>
<dbReference type="InterPro" id="IPR015424">
    <property type="entry name" value="PyrdxlP-dep_Trfase"/>
</dbReference>
<keyword evidence="2" id="KW-0032">Aminotransferase</keyword>
<name>A0ABM7YEM2_9EURY</name>
<proteinExistence type="inferred from homology"/>
<dbReference type="InterPro" id="IPR000653">
    <property type="entry name" value="DegT/StrS_aminotransferase"/>
</dbReference>
<accession>A0ABM7YEM2</accession>
<dbReference type="PANTHER" id="PTHR30244:SF34">
    <property type="entry name" value="DTDP-4-AMINO-4,6-DIDEOXYGALACTOSE TRANSAMINASE"/>
    <property type="match status" value="1"/>
</dbReference>
<evidence type="ECO:0000313" key="3">
    <source>
        <dbReference type="Proteomes" id="UP000831817"/>
    </source>
</evidence>
<keyword evidence="2" id="KW-0808">Transferase</keyword>
<dbReference type="PIRSF" id="PIRSF000390">
    <property type="entry name" value="PLP_StrS"/>
    <property type="match status" value="1"/>
</dbReference>
<gene>
    <name evidence="2" type="ORF">MTTB_13420</name>
</gene>
<comment type="similarity">
    <text evidence="1">Belongs to the DegT/DnrJ/EryC1 family.</text>
</comment>
<dbReference type="Proteomes" id="UP000831817">
    <property type="component" value="Chromosome"/>
</dbReference>
<dbReference type="EMBL" id="AP025698">
    <property type="protein sequence ID" value="BDH79963.1"/>
    <property type="molecule type" value="Genomic_DNA"/>
</dbReference>
<dbReference type="InterPro" id="IPR015421">
    <property type="entry name" value="PyrdxlP-dep_Trfase_major"/>
</dbReference>
<keyword evidence="1" id="KW-0663">Pyridoxal phosphate</keyword>
<dbReference type="RefSeq" id="WP_248564271.1">
    <property type="nucleotide sequence ID" value="NZ_AP025698.1"/>
</dbReference>
<dbReference type="InterPro" id="IPR015422">
    <property type="entry name" value="PyrdxlP-dep_Trfase_small"/>
</dbReference>
<dbReference type="GO" id="GO:0008483">
    <property type="term" value="F:transaminase activity"/>
    <property type="evidence" value="ECO:0007669"/>
    <property type="project" value="UniProtKB-KW"/>
</dbReference>
<dbReference type="GeneID" id="71965873"/>
<protein>
    <submittedName>
        <fullName evidence="2">Aminotransferase DegT</fullName>
    </submittedName>
</protein>
<dbReference type="Pfam" id="PF01041">
    <property type="entry name" value="DegT_DnrJ_EryC1"/>
    <property type="match status" value="1"/>
</dbReference>
<evidence type="ECO:0000313" key="2">
    <source>
        <dbReference type="EMBL" id="BDH79963.1"/>
    </source>
</evidence>
<evidence type="ECO:0000256" key="1">
    <source>
        <dbReference type="RuleBase" id="RU004508"/>
    </source>
</evidence>
<dbReference type="PANTHER" id="PTHR30244">
    <property type="entry name" value="TRANSAMINASE"/>
    <property type="match status" value="1"/>
</dbReference>
<sequence length="363" mass="40784">MIPVLEPSIGEKEIENVLKAVKSGWVSSKGKFVEEFERKFAEYHGVNFGVSTSNGTTALHLALESLGIGKGDEVLVPVLTFAATANAVLYCNAKPVFVDSHPDYWCIDPEKIEERITKNTKAIIPVHLYGHPCDMAWIQDIAEENDLYVIEDAAEAHGAEYRSEKVGTFGDISCFSFYGNKIITTGEGGMCLTDDEDLAEKMIILRDHGMKPGKRYWHDVVGFNYRMTNIQAALGVAQLSKLDKFIEKKREIASVYHDNLNDLAEDNKITLHPEMPWAKCVFWAYSIILEDTDSEVFREKLSRRGIDTRAFFYPLNVMPPYKTGGNFPVADRLSSNGLNLPSGVEISEDTILFICERIREVLK</sequence>
<dbReference type="CDD" id="cd00616">
    <property type="entry name" value="AHBA_syn"/>
    <property type="match status" value="1"/>
</dbReference>
<organism evidence="2 3">
    <name type="scientific">Methanothermobacter tenebrarum</name>
    <dbReference type="NCBI Taxonomy" id="680118"/>
    <lineage>
        <taxon>Archaea</taxon>
        <taxon>Methanobacteriati</taxon>
        <taxon>Methanobacteriota</taxon>
        <taxon>Methanomada group</taxon>
        <taxon>Methanobacteria</taxon>
        <taxon>Methanobacteriales</taxon>
        <taxon>Methanobacteriaceae</taxon>
        <taxon>Methanothermobacter</taxon>
    </lineage>
</organism>
<dbReference type="SUPFAM" id="SSF53383">
    <property type="entry name" value="PLP-dependent transferases"/>
    <property type="match status" value="1"/>
</dbReference>
<reference evidence="2 3" key="1">
    <citation type="submission" date="2022-04" db="EMBL/GenBank/DDBJ databases">
        <title>Complete genome of Methanothermobacter tenebrarum strain RMAS.</title>
        <authorList>
            <person name="Nakamura K."/>
            <person name="Oshima K."/>
            <person name="Hattori M."/>
            <person name="Kamagata Y."/>
            <person name="Takamizawa K."/>
        </authorList>
    </citation>
    <scope>NUCLEOTIDE SEQUENCE [LARGE SCALE GENOMIC DNA]</scope>
    <source>
        <strain evidence="2 3">RMAS</strain>
    </source>
</reference>